<comment type="caution">
    <text evidence="2">The sequence shown here is derived from an EMBL/GenBank/DDBJ whole genome shotgun (WGS) entry which is preliminary data.</text>
</comment>
<protein>
    <submittedName>
        <fullName evidence="2">Uncharacterized protein</fullName>
    </submittedName>
</protein>
<dbReference type="EMBL" id="LJVE01000013">
    <property type="protein sequence ID" value="KPL15496.1"/>
    <property type="molecule type" value="Genomic_DNA"/>
</dbReference>
<proteinExistence type="predicted"/>
<reference evidence="2 3" key="1">
    <citation type="journal article" date="2015" name="Microbiome">
        <title>Genomic resolution of linkages in carbon, nitrogen, and sulfur cycling among widespread estuary sediment bacteria.</title>
        <authorList>
            <person name="Baker B.J."/>
            <person name="Lazar C.S."/>
            <person name="Teske A.P."/>
            <person name="Dick G.J."/>
        </authorList>
    </citation>
    <scope>NUCLEOTIDE SEQUENCE [LARGE SCALE GENOMIC DNA]</scope>
    <source>
        <strain evidence="2">SM1_77</strain>
    </source>
</reference>
<name>A0A0S8K0Y9_UNCW3</name>
<dbReference type="Proteomes" id="UP000050975">
    <property type="component" value="Unassembled WGS sequence"/>
</dbReference>
<feature type="transmembrane region" description="Helical" evidence="1">
    <location>
        <begin position="31"/>
        <end position="52"/>
    </location>
</feature>
<keyword evidence="1" id="KW-1133">Transmembrane helix</keyword>
<feature type="transmembrane region" description="Helical" evidence="1">
    <location>
        <begin position="59"/>
        <end position="80"/>
    </location>
</feature>
<evidence type="ECO:0000313" key="3">
    <source>
        <dbReference type="Proteomes" id="UP000050975"/>
    </source>
</evidence>
<accession>A0A0S8K0Y9</accession>
<dbReference type="AlphaFoldDB" id="A0A0S8K0Y9"/>
<gene>
    <name evidence="2" type="ORF">AMJ74_01330</name>
</gene>
<sequence length="116" mass="12998">MFNEKRLFIATLFGVISGFICWGLASSEGPTPWYFALSTILSRTLIGFAIGISVIKIKWWLHGIIMGFLFSLPMAFQGFYVPGKEMYIFLGTLIMGIIYGFFIELFTTAVFKAGAK</sequence>
<feature type="transmembrane region" description="Helical" evidence="1">
    <location>
        <begin position="7"/>
        <end position="25"/>
    </location>
</feature>
<keyword evidence="1" id="KW-0812">Transmembrane</keyword>
<organism evidence="2 3">
    <name type="scientific">candidate division WOR_3 bacterium SM1_77</name>
    <dbReference type="NCBI Taxonomy" id="1703778"/>
    <lineage>
        <taxon>Bacteria</taxon>
        <taxon>Bacteria division WOR-3</taxon>
    </lineage>
</organism>
<evidence type="ECO:0000313" key="2">
    <source>
        <dbReference type="EMBL" id="KPL15496.1"/>
    </source>
</evidence>
<evidence type="ECO:0000256" key="1">
    <source>
        <dbReference type="SAM" id="Phobius"/>
    </source>
</evidence>
<feature type="transmembrane region" description="Helical" evidence="1">
    <location>
        <begin position="86"/>
        <end position="111"/>
    </location>
</feature>
<keyword evidence="1" id="KW-0472">Membrane</keyword>